<reference evidence="5 6" key="1">
    <citation type="journal article" date="2021" name="Sci. Rep.">
        <title>Chromosome anchoring in Senegalese sole (Solea senegalensis) reveals sex-associated markers and genome rearrangements in flatfish.</title>
        <authorList>
            <person name="Guerrero-Cozar I."/>
            <person name="Gomez-Garrido J."/>
            <person name="Berbel C."/>
            <person name="Martinez-Blanch J.F."/>
            <person name="Alioto T."/>
            <person name="Claros M.G."/>
            <person name="Gagnaire P.A."/>
            <person name="Manchado M."/>
        </authorList>
    </citation>
    <scope>NUCLEOTIDE SEQUENCE [LARGE SCALE GENOMIC DNA]</scope>
    <source>
        <strain evidence="5">Sse05_10M</strain>
    </source>
</reference>
<evidence type="ECO:0000313" key="5">
    <source>
        <dbReference type="EMBL" id="KAG7525640.1"/>
    </source>
</evidence>
<dbReference type="InterPro" id="IPR027806">
    <property type="entry name" value="HARBI1_dom"/>
</dbReference>
<comment type="caution">
    <text evidence="5">The sequence shown here is derived from an EMBL/GenBank/DDBJ whole genome shotgun (WGS) entry which is preliminary data.</text>
</comment>
<accession>A0AAV6T817</accession>
<evidence type="ECO:0000259" key="4">
    <source>
        <dbReference type="Pfam" id="PF13359"/>
    </source>
</evidence>
<dbReference type="PANTHER" id="PTHR23080">
    <property type="entry name" value="THAP DOMAIN PROTEIN"/>
    <property type="match status" value="1"/>
</dbReference>
<evidence type="ECO:0000256" key="3">
    <source>
        <dbReference type="SAM" id="MobiDB-lite"/>
    </source>
</evidence>
<dbReference type="PANTHER" id="PTHR23080:SF144">
    <property type="entry name" value="SPINDLE AND KINETOCHORE ASSOCIATED COMPLEX SUBUNIT 3"/>
    <property type="match status" value="1"/>
</dbReference>
<dbReference type="Pfam" id="PF13359">
    <property type="entry name" value="DDE_Tnp_4"/>
    <property type="match status" value="1"/>
</dbReference>
<keyword evidence="6" id="KW-1185">Reference proteome</keyword>
<comment type="cofactor">
    <cofactor evidence="1">
        <name>a divalent metal cation</name>
        <dbReference type="ChEBI" id="CHEBI:60240"/>
    </cofactor>
</comment>
<feature type="domain" description="DDE Tnp4" evidence="4">
    <location>
        <begin position="33"/>
        <end position="97"/>
    </location>
</feature>
<gene>
    <name evidence="5" type="ORF">JOB18_029937</name>
</gene>
<dbReference type="EMBL" id="JAGKHQ010000001">
    <property type="protein sequence ID" value="KAG7525640.1"/>
    <property type="molecule type" value="Genomic_DNA"/>
</dbReference>
<protein>
    <recommendedName>
        <fullName evidence="4">DDE Tnp4 domain-containing protein</fullName>
    </recommendedName>
</protein>
<dbReference type="GO" id="GO:0046872">
    <property type="term" value="F:metal ion binding"/>
    <property type="evidence" value="ECO:0007669"/>
    <property type="project" value="UniProtKB-KW"/>
</dbReference>
<evidence type="ECO:0000256" key="1">
    <source>
        <dbReference type="ARBA" id="ARBA00001968"/>
    </source>
</evidence>
<organism evidence="5 6">
    <name type="scientific">Solea senegalensis</name>
    <name type="common">Senegalese sole</name>
    <dbReference type="NCBI Taxonomy" id="28829"/>
    <lineage>
        <taxon>Eukaryota</taxon>
        <taxon>Metazoa</taxon>
        <taxon>Chordata</taxon>
        <taxon>Craniata</taxon>
        <taxon>Vertebrata</taxon>
        <taxon>Euteleostomi</taxon>
        <taxon>Actinopterygii</taxon>
        <taxon>Neopterygii</taxon>
        <taxon>Teleostei</taxon>
        <taxon>Neoteleostei</taxon>
        <taxon>Acanthomorphata</taxon>
        <taxon>Carangaria</taxon>
        <taxon>Pleuronectiformes</taxon>
        <taxon>Pleuronectoidei</taxon>
        <taxon>Soleidae</taxon>
        <taxon>Solea</taxon>
    </lineage>
</organism>
<name>A0AAV6T817_SOLSE</name>
<feature type="region of interest" description="Disordered" evidence="3">
    <location>
        <begin position="1"/>
        <end position="28"/>
    </location>
</feature>
<evidence type="ECO:0000256" key="2">
    <source>
        <dbReference type="ARBA" id="ARBA00022723"/>
    </source>
</evidence>
<keyword evidence="2" id="KW-0479">Metal-binding</keyword>
<sequence length="114" mass="12796">METGLSDQEAQTCQEDAAPMDNTGGQQGATLKIPAFTREQLDAKDVEQTRKRAHARIHVERVIGCMRTKFNIKWDVRPVSWSTLLDEIVVICCALTNMCPSVVLKLSFYNVNPD</sequence>
<dbReference type="AlphaFoldDB" id="A0AAV6T817"/>
<proteinExistence type="predicted"/>
<feature type="compositionally biased region" description="Polar residues" evidence="3">
    <location>
        <begin position="1"/>
        <end position="14"/>
    </location>
</feature>
<dbReference type="Proteomes" id="UP000693946">
    <property type="component" value="Linkage Group LG1"/>
</dbReference>
<evidence type="ECO:0000313" key="6">
    <source>
        <dbReference type="Proteomes" id="UP000693946"/>
    </source>
</evidence>